<sequence>MKMEEKETKSAQVPALVEFDASVRAMMPRNFEGLWRMATIMAKSGMMPRGIEQPETVFVAVQMGLEVGLPPMAAVQNIAVINGRPSIWGDAVLGLVRASGLLESFKESFSGTFPGDDYKAVCAAKRKGDPEPIEREFSVADAKRAGLWQTEARVTRRRKDGGTYETDNDVPWFKYPKRMLQMRARSWALRDGFGDVLRGLQVREEMRDVTPMERAADGVYEAKEDGPPLSEKIKGLKTDGAEISKDAKPRAVEDLKKNGTATPDPNNPVPTYEPIPAAGVRGKKPDHVAIDNMKPENPTEDRLPDVGANEKKPPATLTAREYIDFFGAKGVPVAAIEKRVGGVNVLDWTQHEILLLKGLKSMVDTQGADARKLFGVPDQQKTEIVTEKLYPTGPEDATDGFFLAEFINLRTAGFSTYVHKNKDRLRDAPENVKNAAREKWEKFYPEAPWPILDDSPDPDNVVLTGLREDWTNCSRINSEIVQQILTEDGEPETEADHRKALVKFDNYIDAMNA</sequence>
<organism evidence="2">
    <name type="scientific">viral metagenome</name>
    <dbReference type="NCBI Taxonomy" id="1070528"/>
    <lineage>
        <taxon>unclassified sequences</taxon>
        <taxon>metagenomes</taxon>
        <taxon>organismal metagenomes</taxon>
    </lineage>
</organism>
<reference evidence="2" key="1">
    <citation type="submission" date="2020-03" db="EMBL/GenBank/DDBJ databases">
        <title>The deep terrestrial virosphere.</title>
        <authorList>
            <person name="Holmfeldt K."/>
            <person name="Nilsson E."/>
            <person name="Simone D."/>
            <person name="Lopez-Fernandez M."/>
            <person name="Wu X."/>
            <person name="de Brujin I."/>
            <person name="Lundin D."/>
            <person name="Andersson A."/>
            <person name="Bertilsson S."/>
            <person name="Dopson M."/>
        </authorList>
    </citation>
    <scope>NUCLEOTIDE SEQUENCE</scope>
    <source>
        <strain evidence="2">MM415A00726</strain>
    </source>
</reference>
<feature type="region of interest" description="Disordered" evidence="1">
    <location>
        <begin position="290"/>
        <end position="312"/>
    </location>
</feature>
<gene>
    <name evidence="2" type="ORF">MM415A00726_0022</name>
</gene>
<protein>
    <submittedName>
        <fullName evidence="2">Uncharacterized protein</fullName>
    </submittedName>
</protein>
<evidence type="ECO:0000313" key="2">
    <source>
        <dbReference type="EMBL" id="QJA80409.1"/>
    </source>
</evidence>
<dbReference type="AlphaFoldDB" id="A0A6M3KET3"/>
<dbReference type="EMBL" id="MT142420">
    <property type="protein sequence ID" value="QJA80409.1"/>
    <property type="molecule type" value="Genomic_DNA"/>
</dbReference>
<name>A0A6M3KET3_9ZZZZ</name>
<proteinExistence type="predicted"/>
<accession>A0A6M3KET3</accession>
<evidence type="ECO:0000256" key="1">
    <source>
        <dbReference type="SAM" id="MobiDB-lite"/>
    </source>
</evidence>